<dbReference type="AlphaFoldDB" id="A0A8A1MA64"/>
<accession>A0A8A1MA64</accession>
<sequence length="165" mass="18224">MEQQKEGGCCKPSWYFTDPDQREFSAVLKNLKLDSTLQGCVALGKDGVLRSLTADRDVVDAVGLTPNLIAACLRRMPSEMASKAEYDGVDGSKVSRELWFNPDKAILPPPLSQEKRDERGRVGACELGLKFGVGIMTTSFSSNYLDLVIAVEYEKQFQIASDPER</sequence>
<dbReference type="EMBL" id="CP069111">
    <property type="protein sequence ID" value="QSS61372.1"/>
    <property type="molecule type" value="Genomic_DNA"/>
</dbReference>
<proteinExistence type="predicted"/>
<dbReference type="VEuPathDB" id="FungiDB:I7I51_03545"/>
<evidence type="ECO:0000313" key="2">
    <source>
        <dbReference type="Proteomes" id="UP000663671"/>
    </source>
</evidence>
<evidence type="ECO:0000313" key="1">
    <source>
        <dbReference type="EMBL" id="QSS61372.1"/>
    </source>
</evidence>
<dbReference type="OrthoDB" id="3660917at2759"/>
<dbReference type="Proteomes" id="UP000663671">
    <property type="component" value="Chromosome 5"/>
</dbReference>
<name>A0A8A1MA64_AJECA</name>
<organism evidence="1 2">
    <name type="scientific">Ajellomyces capsulatus</name>
    <name type="common">Darling's disease fungus</name>
    <name type="synonym">Histoplasma capsulatum</name>
    <dbReference type="NCBI Taxonomy" id="5037"/>
    <lineage>
        <taxon>Eukaryota</taxon>
        <taxon>Fungi</taxon>
        <taxon>Dikarya</taxon>
        <taxon>Ascomycota</taxon>
        <taxon>Pezizomycotina</taxon>
        <taxon>Eurotiomycetes</taxon>
        <taxon>Eurotiomycetidae</taxon>
        <taxon>Onygenales</taxon>
        <taxon>Ajellomycetaceae</taxon>
        <taxon>Histoplasma</taxon>
    </lineage>
</organism>
<protein>
    <submittedName>
        <fullName evidence="1">Uncharacterized protein</fullName>
    </submittedName>
</protein>
<reference evidence="1" key="1">
    <citation type="submission" date="2021-01" db="EMBL/GenBank/DDBJ databases">
        <title>Chromosome-level genome assembly of a human fungal pathogen reveals clustering of transcriptionally co-regulated genes.</title>
        <authorList>
            <person name="Voorhies M."/>
            <person name="Cohen S."/>
            <person name="Shea T.P."/>
            <person name="Petrus S."/>
            <person name="Munoz J.F."/>
            <person name="Poplawski S."/>
            <person name="Goldman W.E."/>
            <person name="Michael T."/>
            <person name="Cuomo C.A."/>
            <person name="Sil A."/>
            <person name="Beyhan S."/>
        </authorList>
    </citation>
    <scope>NUCLEOTIDE SEQUENCE</scope>
    <source>
        <strain evidence="1">WU24</strain>
    </source>
</reference>
<gene>
    <name evidence="1" type="ORF">I7I51_03545</name>
</gene>